<name>A0AAV7PCA0_PLEWA</name>
<dbReference type="Proteomes" id="UP001066276">
    <property type="component" value="Chromosome 7"/>
</dbReference>
<evidence type="ECO:0000313" key="3">
    <source>
        <dbReference type="Proteomes" id="UP001066276"/>
    </source>
</evidence>
<accession>A0AAV7PCA0</accession>
<evidence type="ECO:0000256" key="1">
    <source>
        <dbReference type="SAM" id="MobiDB-lite"/>
    </source>
</evidence>
<sequence length="87" mass="8836">MLGVTAVGSGFPGRNCSALNARTAKTERPGSGWSPEEEATVPTRGPLGAQPASGDAQPPLSALWRPPAVGPATQLCATLLLKWGAID</sequence>
<protein>
    <submittedName>
        <fullName evidence="2">Uncharacterized protein</fullName>
    </submittedName>
</protein>
<keyword evidence="3" id="KW-1185">Reference proteome</keyword>
<feature type="region of interest" description="Disordered" evidence="1">
    <location>
        <begin position="1"/>
        <end position="65"/>
    </location>
</feature>
<dbReference type="EMBL" id="JANPWB010000011">
    <property type="protein sequence ID" value="KAJ1125399.1"/>
    <property type="molecule type" value="Genomic_DNA"/>
</dbReference>
<dbReference type="AlphaFoldDB" id="A0AAV7PCA0"/>
<evidence type="ECO:0000313" key="2">
    <source>
        <dbReference type="EMBL" id="KAJ1125399.1"/>
    </source>
</evidence>
<gene>
    <name evidence="2" type="ORF">NDU88_003831</name>
</gene>
<organism evidence="2 3">
    <name type="scientific">Pleurodeles waltl</name>
    <name type="common">Iberian ribbed newt</name>
    <dbReference type="NCBI Taxonomy" id="8319"/>
    <lineage>
        <taxon>Eukaryota</taxon>
        <taxon>Metazoa</taxon>
        <taxon>Chordata</taxon>
        <taxon>Craniata</taxon>
        <taxon>Vertebrata</taxon>
        <taxon>Euteleostomi</taxon>
        <taxon>Amphibia</taxon>
        <taxon>Batrachia</taxon>
        <taxon>Caudata</taxon>
        <taxon>Salamandroidea</taxon>
        <taxon>Salamandridae</taxon>
        <taxon>Pleurodelinae</taxon>
        <taxon>Pleurodeles</taxon>
    </lineage>
</organism>
<proteinExistence type="predicted"/>
<comment type="caution">
    <text evidence="2">The sequence shown here is derived from an EMBL/GenBank/DDBJ whole genome shotgun (WGS) entry which is preliminary data.</text>
</comment>
<reference evidence="2" key="1">
    <citation type="journal article" date="2022" name="bioRxiv">
        <title>Sequencing and chromosome-scale assembly of the giantPleurodeles waltlgenome.</title>
        <authorList>
            <person name="Brown T."/>
            <person name="Elewa A."/>
            <person name="Iarovenko S."/>
            <person name="Subramanian E."/>
            <person name="Araus A.J."/>
            <person name="Petzold A."/>
            <person name="Susuki M."/>
            <person name="Suzuki K.-i.T."/>
            <person name="Hayashi T."/>
            <person name="Toyoda A."/>
            <person name="Oliveira C."/>
            <person name="Osipova E."/>
            <person name="Leigh N.D."/>
            <person name="Simon A."/>
            <person name="Yun M.H."/>
        </authorList>
    </citation>
    <scope>NUCLEOTIDE SEQUENCE</scope>
    <source>
        <strain evidence="2">20211129_DDA</strain>
        <tissue evidence="2">Liver</tissue>
    </source>
</reference>